<keyword evidence="11" id="KW-0732">Signal</keyword>
<evidence type="ECO:0000256" key="4">
    <source>
        <dbReference type="ARBA" id="ARBA00022490"/>
    </source>
</evidence>
<reference evidence="13" key="1">
    <citation type="submission" date="2020-10" db="EMBL/GenBank/DDBJ databases">
        <authorList>
            <person name="Abbas A."/>
            <person name="Razzaq R."/>
            <person name="Waqas M."/>
            <person name="Abbas N."/>
            <person name="Nielsen T.K."/>
            <person name="Hansen L.H."/>
            <person name="Hussain S."/>
            <person name="Shahid M."/>
        </authorList>
    </citation>
    <scope>NUCLEOTIDE SEQUENCE</scope>
    <source>
        <strain evidence="13">S14</strain>
    </source>
</reference>
<dbReference type="PANTHER" id="PTHR32182">
    <property type="entry name" value="DNA REPLICATION AND REPAIR PROTEIN RECF"/>
    <property type="match status" value="1"/>
</dbReference>
<dbReference type="SUPFAM" id="SSF52540">
    <property type="entry name" value="P-loop containing nucleoside triphosphate hydrolases"/>
    <property type="match status" value="1"/>
</dbReference>
<dbReference type="RefSeq" id="WP_309388771.1">
    <property type="nucleotide sequence ID" value="NZ_JADBEO010000005.1"/>
</dbReference>
<feature type="domain" description="RecF/RecN/SMC N-terminal" evidence="12">
    <location>
        <begin position="8"/>
        <end position="351"/>
    </location>
</feature>
<comment type="function">
    <text evidence="9 10">The RecF protein is involved in DNA metabolism; it is required for DNA replication and normal SOS inducibility. RecF binds preferentially to single-stranded, linear DNA. It also seems to bind ATP.</text>
</comment>
<accession>A0ABU1DC61</accession>
<proteinExistence type="inferred from homology"/>
<protein>
    <recommendedName>
        <fullName evidence="3 9">DNA replication and repair protein RecF</fullName>
    </recommendedName>
</protein>
<evidence type="ECO:0000256" key="8">
    <source>
        <dbReference type="ARBA" id="ARBA00023125"/>
    </source>
</evidence>
<dbReference type="InterPro" id="IPR042174">
    <property type="entry name" value="RecF_2"/>
</dbReference>
<dbReference type="Pfam" id="PF02463">
    <property type="entry name" value="SMC_N"/>
    <property type="match status" value="1"/>
</dbReference>
<evidence type="ECO:0000256" key="9">
    <source>
        <dbReference type="HAMAP-Rule" id="MF_00365"/>
    </source>
</evidence>
<comment type="caution">
    <text evidence="13">The sequence shown here is derived from an EMBL/GenBank/DDBJ whole genome shotgun (WGS) entry which is preliminary data.</text>
</comment>
<comment type="similarity">
    <text evidence="2 9 10">Belongs to the RecF family.</text>
</comment>
<keyword evidence="8 9" id="KW-0238">DNA-binding</keyword>
<dbReference type="PROSITE" id="PS00618">
    <property type="entry name" value="RECF_2"/>
    <property type="match status" value="1"/>
</dbReference>
<evidence type="ECO:0000313" key="13">
    <source>
        <dbReference type="EMBL" id="MDR4305623.1"/>
    </source>
</evidence>
<gene>
    <name evidence="9 13" type="primary">recF</name>
    <name evidence="13" type="ORF">IHQ68_03170</name>
</gene>
<evidence type="ECO:0000259" key="12">
    <source>
        <dbReference type="Pfam" id="PF02463"/>
    </source>
</evidence>
<evidence type="ECO:0000256" key="10">
    <source>
        <dbReference type="RuleBase" id="RU000578"/>
    </source>
</evidence>
<keyword evidence="9 10" id="KW-0227">DNA damage</keyword>
<dbReference type="Gene3D" id="1.20.1050.90">
    <property type="entry name" value="RecF/RecN/SMC, N-terminal domain"/>
    <property type="match status" value="1"/>
</dbReference>
<evidence type="ECO:0000256" key="1">
    <source>
        <dbReference type="ARBA" id="ARBA00004496"/>
    </source>
</evidence>
<keyword evidence="14" id="KW-1185">Reference proteome</keyword>
<keyword evidence="6 9" id="KW-0547">Nucleotide-binding</keyword>
<organism evidence="13 14">
    <name type="scientific">Chelatococcus sambhunathii</name>
    <dbReference type="NCBI Taxonomy" id="363953"/>
    <lineage>
        <taxon>Bacteria</taxon>
        <taxon>Pseudomonadati</taxon>
        <taxon>Pseudomonadota</taxon>
        <taxon>Alphaproteobacteria</taxon>
        <taxon>Hyphomicrobiales</taxon>
        <taxon>Chelatococcaceae</taxon>
        <taxon>Chelatococcus</taxon>
    </lineage>
</organism>
<comment type="subcellular location">
    <subcellularLocation>
        <location evidence="1 9 10">Cytoplasm</location>
    </subcellularLocation>
</comment>
<evidence type="ECO:0000256" key="5">
    <source>
        <dbReference type="ARBA" id="ARBA00022705"/>
    </source>
</evidence>
<keyword evidence="5 9" id="KW-0235">DNA replication</keyword>
<dbReference type="InterPro" id="IPR027417">
    <property type="entry name" value="P-loop_NTPase"/>
</dbReference>
<sequence length="383" mass="40736">MTSRRAAVTRLKLSNFRSYAALDLACGAASVALVGPNGAGKTNILEAISLLAPGRGLRRAPHAEFARVDRDGVSSGAWAIAAEVDGASGPARLGTGVEPGSGEGARRCRINGANVGSAGAFSEHLRLVWLTPDLDGLFRGSASERRRFLDRLVVAADPEHAARVSGLERALRDRNRLLEDPSADARWLDAVEHEVAELGVAVAAARAETVRRLAALIAETADPDDHFPAARLAMEGALEAELDASPASAVEDAYRARLARMRPRDRAAGRTLEGPHLSDLVVRHRAKEMPAEKCSTGEQKALLVGLVLAHVRLISRFDGFAPVVLLDEVAAHLDPDRREALFQTLDGLSAQSWMTGADPQAFAGIGDRARRFAVSDGAVREIV</sequence>
<feature type="chain" id="PRO_5046353006" description="DNA replication and repair protein RecF" evidence="11">
    <location>
        <begin position="21"/>
        <end position="383"/>
    </location>
</feature>
<keyword evidence="9 10" id="KW-0742">SOS response</keyword>
<keyword evidence="9 10" id="KW-0234">DNA repair</keyword>
<dbReference type="Proteomes" id="UP001181622">
    <property type="component" value="Unassembled WGS sequence"/>
</dbReference>
<dbReference type="NCBIfam" id="TIGR00611">
    <property type="entry name" value="recf"/>
    <property type="match status" value="1"/>
</dbReference>
<dbReference type="InterPro" id="IPR018078">
    <property type="entry name" value="DNA-binding_RecF_CS"/>
</dbReference>
<dbReference type="Gene3D" id="3.40.50.300">
    <property type="entry name" value="P-loop containing nucleotide triphosphate hydrolases"/>
    <property type="match status" value="1"/>
</dbReference>
<dbReference type="PANTHER" id="PTHR32182:SF0">
    <property type="entry name" value="DNA REPLICATION AND REPAIR PROTEIN RECF"/>
    <property type="match status" value="1"/>
</dbReference>
<dbReference type="InterPro" id="IPR003395">
    <property type="entry name" value="RecF/RecN/SMC_N"/>
</dbReference>
<evidence type="ECO:0000256" key="7">
    <source>
        <dbReference type="ARBA" id="ARBA00022840"/>
    </source>
</evidence>
<evidence type="ECO:0000256" key="11">
    <source>
        <dbReference type="SAM" id="SignalP"/>
    </source>
</evidence>
<evidence type="ECO:0000256" key="3">
    <source>
        <dbReference type="ARBA" id="ARBA00020170"/>
    </source>
</evidence>
<evidence type="ECO:0000256" key="2">
    <source>
        <dbReference type="ARBA" id="ARBA00008016"/>
    </source>
</evidence>
<name>A0ABU1DC61_9HYPH</name>
<evidence type="ECO:0000256" key="6">
    <source>
        <dbReference type="ARBA" id="ARBA00022741"/>
    </source>
</evidence>
<keyword evidence="7 9" id="KW-0067">ATP-binding</keyword>
<keyword evidence="4 9" id="KW-0963">Cytoplasm</keyword>
<evidence type="ECO:0000313" key="14">
    <source>
        <dbReference type="Proteomes" id="UP001181622"/>
    </source>
</evidence>
<dbReference type="InterPro" id="IPR001238">
    <property type="entry name" value="DNA-binding_RecF"/>
</dbReference>
<feature type="binding site" evidence="9">
    <location>
        <begin position="35"/>
        <end position="42"/>
    </location>
    <ligand>
        <name>ATP</name>
        <dbReference type="ChEBI" id="CHEBI:30616"/>
    </ligand>
</feature>
<dbReference type="PROSITE" id="PS00617">
    <property type="entry name" value="RECF_1"/>
    <property type="match status" value="1"/>
</dbReference>
<feature type="signal peptide" evidence="11">
    <location>
        <begin position="1"/>
        <end position="20"/>
    </location>
</feature>
<dbReference type="HAMAP" id="MF_00365">
    <property type="entry name" value="RecF"/>
    <property type="match status" value="1"/>
</dbReference>
<dbReference type="EMBL" id="JADBEO010000005">
    <property type="protein sequence ID" value="MDR4305623.1"/>
    <property type="molecule type" value="Genomic_DNA"/>
</dbReference>